<dbReference type="Gene3D" id="1.10.10.60">
    <property type="entry name" value="Homeodomain-like"/>
    <property type="match status" value="1"/>
</dbReference>
<evidence type="ECO:0000313" key="8">
    <source>
        <dbReference type="RefSeq" id="XP_016499013.2"/>
    </source>
</evidence>
<protein>
    <submittedName>
        <fullName evidence="8">Uncharacterized protein LOC107817659</fullName>
    </submittedName>
</protein>
<evidence type="ECO:0000256" key="3">
    <source>
        <dbReference type="ARBA" id="ARBA00023015"/>
    </source>
</evidence>
<dbReference type="InterPro" id="IPR015495">
    <property type="entry name" value="Myb_TF_plants"/>
</dbReference>
<reference evidence="7" key="1">
    <citation type="journal article" date="2014" name="Nat. Commun.">
        <title>The tobacco genome sequence and its comparison with those of tomato and potato.</title>
        <authorList>
            <person name="Sierro N."/>
            <person name="Battey J.N."/>
            <person name="Ouadi S."/>
            <person name="Bakaher N."/>
            <person name="Bovet L."/>
            <person name="Willig A."/>
            <person name="Goepfert S."/>
            <person name="Peitsch M.C."/>
            <person name="Ivanov N.V."/>
        </authorList>
    </citation>
    <scope>NUCLEOTIDE SEQUENCE [LARGE SCALE GENOMIC DNA]</scope>
</reference>
<dbReference type="RefSeq" id="XP_016499013.2">
    <property type="nucleotide sequence ID" value="XM_016643527.2"/>
</dbReference>
<dbReference type="KEGG" id="nta:107817659"/>
<dbReference type="FunFam" id="1.10.10.60:FF:000394">
    <property type="entry name" value="MYB transcription factor"/>
    <property type="match status" value="1"/>
</dbReference>
<dbReference type="InterPro" id="IPR001005">
    <property type="entry name" value="SANT/Myb"/>
</dbReference>
<dbReference type="SMART" id="SM00717">
    <property type="entry name" value="SANT"/>
    <property type="match status" value="1"/>
</dbReference>
<keyword evidence="2" id="KW-0677">Repeat</keyword>
<dbReference type="GO" id="GO:0000976">
    <property type="term" value="F:transcription cis-regulatory region binding"/>
    <property type="evidence" value="ECO:0007669"/>
    <property type="project" value="UniProtKB-ARBA"/>
</dbReference>
<evidence type="ECO:0000256" key="6">
    <source>
        <dbReference type="ARBA" id="ARBA00023242"/>
    </source>
</evidence>
<dbReference type="PANTHER" id="PTHR47994:SF5">
    <property type="entry name" value="F14D16.11-RELATED"/>
    <property type="match status" value="1"/>
</dbReference>
<dbReference type="GO" id="GO:0010597">
    <property type="term" value="P:green leaf volatile biosynthetic process"/>
    <property type="evidence" value="ECO:0007669"/>
    <property type="project" value="UniProtKB-ARBA"/>
</dbReference>
<dbReference type="GeneID" id="107817659"/>
<dbReference type="SUPFAM" id="SSF46689">
    <property type="entry name" value="Homeodomain-like"/>
    <property type="match status" value="1"/>
</dbReference>
<dbReference type="PANTHER" id="PTHR47994">
    <property type="entry name" value="F14D16.11-RELATED"/>
    <property type="match status" value="1"/>
</dbReference>
<sequence>MGRAPCCSKVGMRKGAWTAEEDMLLTNYIQLNGEGNWRSLPMNAGLLRCGKSCRLRWVNYLRPGIKRGNFSREEDDLIIRLHSLLGGRWSLIAGRLQGRTDNEIKNHWNTNLLKKLKAAGIQPKPKKLTAKGTKPSKKKQEKRRRAGKAKKPEREMEKDELVKKIQVHIPKPIRLYSLSSSQSSFQDKAEHNIITMLSSEEVDNKNKEEEKIQEPSISSSLSSSVQVEEKETEIYEKIQLFDELLNGCDFSTECLEPTSCCYMLKEVYKEYFQLLNF</sequence>
<accession>A0A1S4CCY6</accession>
<dbReference type="Pfam" id="PF00249">
    <property type="entry name" value="Myb_DNA-binding"/>
    <property type="match status" value="1"/>
</dbReference>
<dbReference type="STRING" id="4097.A0A1S4CCY6"/>
<evidence type="ECO:0000313" key="7">
    <source>
        <dbReference type="Proteomes" id="UP000790787"/>
    </source>
</evidence>
<organism evidence="7 8">
    <name type="scientific">Nicotiana tabacum</name>
    <name type="common">Common tobacco</name>
    <dbReference type="NCBI Taxonomy" id="4097"/>
    <lineage>
        <taxon>Eukaryota</taxon>
        <taxon>Viridiplantae</taxon>
        <taxon>Streptophyta</taxon>
        <taxon>Embryophyta</taxon>
        <taxon>Tracheophyta</taxon>
        <taxon>Spermatophyta</taxon>
        <taxon>Magnoliopsida</taxon>
        <taxon>eudicotyledons</taxon>
        <taxon>Gunneridae</taxon>
        <taxon>Pentapetalae</taxon>
        <taxon>asterids</taxon>
        <taxon>lamiids</taxon>
        <taxon>Solanales</taxon>
        <taxon>Solanaceae</taxon>
        <taxon>Nicotianoideae</taxon>
        <taxon>Nicotianeae</taxon>
        <taxon>Nicotiana</taxon>
    </lineage>
</organism>
<keyword evidence="7" id="KW-1185">Reference proteome</keyword>
<dbReference type="OrthoDB" id="1303513at2759"/>
<dbReference type="SMR" id="A0A1S4CCY6"/>
<dbReference type="PROSITE" id="PS51294">
    <property type="entry name" value="HTH_MYB"/>
    <property type="match status" value="1"/>
</dbReference>
<keyword evidence="5" id="KW-0804">Transcription</keyword>
<evidence type="ECO:0000256" key="5">
    <source>
        <dbReference type="ARBA" id="ARBA00023163"/>
    </source>
</evidence>
<dbReference type="CDD" id="cd00167">
    <property type="entry name" value="SANT"/>
    <property type="match status" value="1"/>
</dbReference>
<evidence type="ECO:0000256" key="4">
    <source>
        <dbReference type="ARBA" id="ARBA00023125"/>
    </source>
</evidence>
<evidence type="ECO:0000256" key="1">
    <source>
        <dbReference type="ARBA" id="ARBA00004123"/>
    </source>
</evidence>
<keyword evidence="4" id="KW-0238">DNA-binding</keyword>
<dbReference type="PROSITE" id="PS50090">
    <property type="entry name" value="MYB_LIKE"/>
    <property type="match status" value="1"/>
</dbReference>
<dbReference type="InterPro" id="IPR017930">
    <property type="entry name" value="Myb_dom"/>
</dbReference>
<keyword evidence="3" id="KW-0805">Transcription regulation</keyword>
<comment type="subcellular location">
    <subcellularLocation>
        <location evidence="1">Nucleus</location>
    </subcellularLocation>
</comment>
<proteinExistence type="predicted"/>
<dbReference type="PaxDb" id="4097-A0A1S4CCY6"/>
<reference evidence="8" key="2">
    <citation type="submission" date="2025-08" db="UniProtKB">
        <authorList>
            <consortium name="RefSeq"/>
        </authorList>
    </citation>
    <scope>IDENTIFICATION</scope>
    <source>
        <tissue evidence="8">Leaf</tissue>
    </source>
</reference>
<name>A0A1S4CCY6_TOBAC</name>
<keyword evidence="6" id="KW-0539">Nucleus</keyword>
<dbReference type="InterPro" id="IPR009057">
    <property type="entry name" value="Homeodomain-like_sf"/>
</dbReference>
<dbReference type="Proteomes" id="UP000790787">
    <property type="component" value="Chromosome 20"/>
</dbReference>
<gene>
    <name evidence="8" type="primary">LOC107817659</name>
</gene>
<evidence type="ECO:0000256" key="2">
    <source>
        <dbReference type="ARBA" id="ARBA00022737"/>
    </source>
</evidence>
<dbReference type="AlphaFoldDB" id="A0A1S4CCY6"/>
<dbReference type="RefSeq" id="XP_016499013.1">
    <property type="nucleotide sequence ID" value="XM_016643527.1"/>
</dbReference>
<dbReference type="GO" id="GO:0005634">
    <property type="term" value="C:nucleus"/>
    <property type="evidence" value="ECO:0007669"/>
    <property type="project" value="UniProtKB-SubCell"/>
</dbReference>